<sequence length="101" mass="10387">MTHTTVDDEHVNSGSHRTVFHTIDVSSLDNAGSEGYDPAAETAVDVVLGVSVAGQEDESLFVRYDHVAGNLSVTSAADGTDTTAGTDVGEIILRVDGDPGA</sequence>
<proteinExistence type="predicted"/>
<gene>
    <name evidence="1" type="ORF">GCM10009067_28470</name>
</gene>
<accession>A0A830F275</accession>
<dbReference type="EMBL" id="BMPD01000005">
    <property type="protein sequence ID" value="GGK74566.1"/>
    <property type="molecule type" value="Genomic_DNA"/>
</dbReference>
<dbReference type="AlphaFoldDB" id="A0A830F275"/>
<comment type="caution">
    <text evidence="1">The sequence shown here is derived from an EMBL/GenBank/DDBJ whole genome shotgun (WGS) entry which is preliminary data.</text>
</comment>
<name>A0A830F275_9EURY</name>
<reference evidence="1" key="1">
    <citation type="journal article" date="2014" name="Int. J. Syst. Evol. Microbiol.">
        <title>Complete genome sequence of Corynebacterium casei LMG S-19264T (=DSM 44701T), isolated from a smear-ripened cheese.</title>
        <authorList>
            <consortium name="US DOE Joint Genome Institute (JGI-PGF)"/>
            <person name="Walter F."/>
            <person name="Albersmeier A."/>
            <person name="Kalinowski J."/>
            <person name="Ruckert C."/>
        </authorList>
    </citation>
    <scope>NUCLEOTIDE SEQUENCE</scope>
    <source>
        <strain evidence="1">JCM 19018</strain>
    </source>
</reference>
<organism evidence="1 2">
    <name type="scientific">Haloarcula sebkhae</name>
    <dbReference type="NCBI Taxonomy" id="932660"/>
    <lineage>
        <taxon>Archaea</taxon>
        <taxon>Methanobacteriati</taxon>
        <taxon>Methanobacteriota</taxon>
        <taxon>Stenosarchaea group</taxon>
        <taxon>Halobacteria</taxon>
        <taxon>Halobacteriales</taxon>
        <taxon>Haloarculaceae</taxon>
        <taxon>Haloarcula</taxon>
    </lineage>
</organism>
<dbReference type="Proteomes" id="UP000614221">
    <property type="component" value="Unassembled WGS sequence"/>
</dbReference>
<evidence type="ECO:0000313" key="2">
    <source>
        <dbReference type="Proteomes" id="UP000614221"/>
    </source>
</evidence>
<dbReference type="RefSeq" id="WP_188978977.1">
    <property type="nucleotide sequence ID" value="NZ_BMPD01000005.1"/>
</dbReference>
<reference evidence="1" key="2">
    <citation type="submission" date="2020-09" db="EMBL/GenBank/DDBJ databases">
        <authorList>
            <person name="Sun Q."/>
            <person name="Ohkuma M."/>
        </authorList>
    </citation>
    <scope>NUCLEOTIDE SEQUENCE</scope>
    <source>
        <strain evidence="1">JCM 19018</strain>
    </source>
</reference>
<protein>
    <submittedName>
        <fullName evidence="1">Uncharacterized protein</fullName>
    </submittedName>
</protein>
<evidence type="ECO:0000313" key="1">
    <source>
        <dbReference type="EMBL" id="GGK74566.1"/>
    </source>
</evidence>